<dbReference type="InterPro" id="IPR008580">
    <property type="entry name" value="PPPDE_dom"/>
</dbReference>
<reference evidence="6 7" key="1">
    <citation type="submission" date="2024-02" db="EMBL/GenBank/DDBJ databases">
        <authorList>
            <person name="Chen Y."/>
            <person name="Shah S."/>
            <person name="Dougan E. K."/>
            <person name="Thang M."/>
            <person name="Chan C."/>
        </authorList>
    </citation>
    <scope>NUCLEOTIDE SEQUENCE [LARGE SCALE GENOMIC DNA]</scope>
</reference>
<dbReference type="PANTHER" id="PTHR12378:SF7">
    <property type="entry name" value="DESUMOYLATING ISOPEPTIDASE 1"/>
    <property type="match status" value="1"/>
</dbReference>
<keyword evidence="3" id="KW-0378">Hydrolase</keyword>
<name>A0ABP0QLY9_9DINO</name>
<comment type="similarity">
    <text evidence="1">Belongs to the DeSI family.</text>
</comment>
<dbReference type="Pfam" id="PF05903">
    <property type="entry name" value="Peptidase_C97"/>
    <property type="match status" value="1"/>
</dbReference>
<evidence type="ECO:0000259" key="5">
    <source>
        <dbReference type="PROSITE" id="PS51858"/>
    </source>
</evidence>
<evidence type="ECO:0000256" key="2">
    <source>
        <dbReference type="ARBA" id="ARBA00022670"/>
    </source>
</evidence>
<dbReference type="Gene3D" id="3.90.1720.30">
    <property type="entry name" value="PPPDE domains"/>
    <property type="match status" value="1"/>
</dbReference>
<feature type="region of interest" description="Disordered" evidence="4">
    <location>
        <begin position="1"/>
        <end position="26"/>
    </location>
</feature>
<organism evidence="6 7">
    <name type="scientific">Durusdinium trenchii</name>
    <dbReference type="NCBI Taxonomy" id="1381693"/>
    <lineage>
        <taxon>Eukaryota</taxon>
        <taxon>Sar</taxon>
        <taxon>Alveolata</taxon>
        <taxon>Dinophyceae</taxon>
        <taxon>Suessiales</taxon>
        <taxon>Symbiodiniaceae</taxon>
        <taxon>Durusdinium</taxon>
    </lineage>
</organism>
<proteinExistence type="inferred from homology"/>
<evidence type="ECO:0000256" key="1">
    <source>
        <dbReference type="ARBA" id="ARBA00008140"/>
    </source>
</evidence>
<gene>
    <name evidence="6" type="ORF">CCMP2556_LOCUS42985</name>
</gene>
<keyword evidence="2" id="KW-0645">Protease</keyword>
<comment type="caution">
    <text evidence="6">The sequence shown here is derived from an EMBL/GenBank/DDBJ whole genome shotgun (WGS) entry which is preliminary data.</text>
</comment>
<evidence type="ECO:0000256" key="3">
    <source>
        <dbReference type="ARBA" id="ARBA00022801"/>
    </source>
</evidence>
<protein>
    <recommendedName>
        <fullName evidence="5">PPPDE domain-containing protein</fullName>
    </recommendedName>
</protein>
<dbReference type="InterPro" id="IPR042266">
    <property type="entry name" value="PPPDE_sf"/>
</dbReference>
<sequence length="845" mass="94542">MLATEAESEHSTVDTWQWADDEVPDEQLLEPPRIPQRFNLSLLRDRKQEFSPDLQSGLPEVPDVLWELEVPDEETCFESFPHTCPMPQVRKMGTVREEMVIAQECKPLKVIAGRTPKMCHDDAAQVTSFADKVADLMERVSNQRPHELDGTIHPTPRSPPVLGRLTKSEAGTTFEDVSIPLLKNDIHSQAKEDVMARLPGEEVQPGSKAAAAEDGLFGEVPSVYDVLRNQFADINRENQRYVTVTDFMQFVEWRARQCGGVPAESEHLLQETAKRCFQQASVRREGIRSEDWLHFGLLSTTSPWHLNRRVRRELVKNPQFLRQVLHAFETADVRGEGRLHISNIKASFLNCDELVSQVELAAKNPGQSEELGYYDFVAYCLGYRRSSVKLNWYDVSRGYAKWLPGALLGQDLEGIWHTGIVAFGREYWFGGKVLASEPGKAPFAGPIRCTELGTTLNTKEELEDWLRFDVVSRYTRESYDVLSHNCNHFSDEVAGFLIEGCHIPDEARRQPEALMGTSTINVVRPILNGWLGGFEGGDSSEIDDLTEEWRARLWPGDLCLYDHSGNQKLKLAQVSNVDIFNCTCDISFFDSDGAQRGLGPFAFVGSSLRRFPHLSSSWDWHLVRKSVPLSSLRPHETGVVSGRGALLRPGVRRIDPGIQTILKRKAVVYAHCAQGHIMQQSDGRWSLVSLLRAKLSTSCSICSKEIAMDRKLQCAVCGFYLCSACDRKGLFRGYYSLGSIAAPTARQLLQEPSWISYKAMRYLAAAGKPGGPLSLDIWQGKLAARVYGDLGQDLPSKVRGREWEGDETLKGLKGMPCPLQRHAIGTGPACQGRAHTPIPPLCRPG</sequence>
<accession>A0ABP0QLY9</accession>
<dbReference type="EMBL" id="CAXAMN010024696">
    <property type="protein sequence ID" value="CAK9089264.1"/>
    <property type="molecule type" value="Genomic_DNA"/>
</dbReference>
<dbReference type="SMART" id="SM01179">
    <property type="entry name" value="DUF862"/>
    <property type="match status" value="1"/>
</dbReference>
<dbReference type="PANTHER" id="PTHR12378">
    <property type="entry name" value="DESUMOYLATING ISOPEPTIDASE"/>
    <property type="match status" value="1"/>
</dbReference>
<feature type="domain" description="PPPDE" evidence="5">
    <location>
        <begin position="386"/>
        <end position="528"/>
    </location>
</feature>
<keyword evidence="7" id="KW-1185">Reference proteome</keyword>
<dbReference type="Proteomes" id="UP001642484">
    <property type="component" value="Unassembled WGS sequence"/>
</dbReference>
<dbReference type="PROSITE" id="PS51858">
    <property type="entry name" value="PPPDE"/>
    <property type="match status" value="1"/>
</dbReference>
<evidence type="ECO:0000313" key="6">
    <source>
        <dbReference type="EMBL" id="CAK9089264.1"/>
    </source>
</evidence>
<dbReference type="CDD" id="cd00065">
    <property type="entry name" value="FYVE_like_SF"/>
    <property type="match status" value="1"/>
</dbReference>
<evidence type="ECO:0000313" key="7">
    <source>
        <dbReference type="Proteomes" id="UP001642484"/>
    </source>
</evidence>
<evidence type="ECO:0000256" key="4">
    <source>
        <dbReference type="SAM" id="MobiDB-lite"/>
    </source>
</evidence>